<organism evidence="1 2">
    <name type="scientific">Linum tenue</name>
    <dbReference type="NCBI Taxonomy" id="586396"/>
    <lineage>
        <taxon>Eukaryota</taxon>
        <taxon>Viridiplantae</taxon>
        <taxon>Streptophyta</taxon>
        <taxon>Embryophyta</taxon>
        <taxon>Tracheophyta</taxon>
        <taxon>Spermatophyta</taxon>
        <taxon>Magnoliopsida</taxon>
        <taxon>eudicotyledons</taxon>
        <taxon>Gunneridae</taxon>
        <taxon>Pentapetalae</taxon>
        <taxon>rosids</taxon>
        <taxon>fabids</taxon>
        <taxon>Malpighiales</taxon>
        <taxon>Linaceae</taxon>
        <taxon>Linum</taxon>
    </lineage>
</organism>
<dbReference type="Pfam" id="PF20143">
    <property type="entry name" value="NAD_kinase_C"/>
    <property type="match status" value="1"/>
</dbReference>
<evidence type="ECO:0000313" key="2">
    <source>
        <dbReference type="Proteomes" id="UP001154282"/>
    </source>
</evidence>
<evidence type="ECO:0008006" key="3">
    <source>
        <dbReference type="Google" id="ProtNLM"/>
    </source>
</evidence>
<accession>A0AAV0MVJ0</accession>
<sequence>MSFVRPPPFRLLALTRHRYRNHFQTLGYGLLGSCSSPTSVLCPISFSRSLSFCTTSVQFSAPVPSLPNLRSSAFTGLMNHTVLSKLTWTEEQWLKRRKRRRGGPNESERRRLANEMLGSMNADCSSNRKADFHSGLGVCWKECLTLIGDLVVLNKRLQCYVIRDEAKNEYETEEPILVLNEVTIDRGISSYLTNLECYCDNSFVTTVQGDGLILSTTSGRTAYSLAAGGSMVHPQVPGILFTPICPHSLSFRPLILPENVTVRVQVPFNSRSPAWASFDGKDRKQLAMHLCAAWLHGLSPLPVLWIPWETSFAAYMRDSIGT</sequence>
<dbReference type="PROSITE" id="PS51257">
    <property type="entry name" value="PROKAR_LIPOPROTEIN"/>
    <property type="match status" value="1"/>
</dbReference>
<dbReference type="Gene3D" id="2.60.200.30">
    <property type="entry name" value="Probable inorganic polyphosphate/atp-NAD kinase, domain 2"/>
    <property type="match status" value="1"/>
</dbReference>
<dbReference type="InterPro" id="IPR016064">
    <property type="entry name" value="NAD/diacylglycerol_kinase_sf"/>
</dbReference>
<dbReference type="Proteomes" id="UP001154282">
    <property type="component" value="Unassembled WGS sequence"/>
</dbReference>
<dbReference type="FunFam" id="2.60.200.30:FF:000006">
    <property type="entry name" value="probable NAD kinase 1"/>
    <property type="match status" value="1"/>
</dbReference>
<evidence type="ECO:0000313" key="1">
    <source>
        <dbReference type="EMBL" id="CAI0450138.1"/>
    </source>
</evidence>
<dbReference type="SUPFAM" id="SSF111331">
    <property type="entry name" value="NAD kinase/diacylglycerol kinase-like"/>
    <property type="match status" value="1"/>
</dbReference>
<dbReference type="PANTHER" id="PTHR20275:SF0">
    <property type="entry name" value="NAD KINASE"/>
    <property type="match status" value="1"/>
</dbReference>
<dbReference type="GO" id="GO:0003951">
    <property type="term" value="F:NAD+ kinase activity"/>
    <property type="evidence" value="ECO:0007669"/>
    <property type="project" value="InterPro"/>
</dbReference>
<dbReference type="GO" id="GO:0006741">
    <property type="term" value="P:NADP+ biosynthetic process"/>
    <property type="evidence" value="ECO:0007669"/>
    <property type="project" value="TreeGrafter"/>
</dbReference>
<dbReference type="PANTHER" id="PTHR20275">
    <property type="entry name" value="NAD KINASE"/>
    <property type="match status" value="1"/>
</dbReference>
<dbReference type="AlphaFoldDB" id="A0AAV0MVJ0"/>
<dbReference type="EMBL" id="CAMGYJ010000007">
    <property type="protein sequence ID" value="CAI0450138.1"/>
    <property type="molecule type" value="Genomic_DNA"/>
</dbReference>
<name>A0AAV0MVJ0_9ROSI</name>
<dbReference type="GO" id="GO:0019674">
    <property type="term" value="P:NAD+ metabolic process"/>
    <property type="evidence" value="ECO:0007669"/>
    <property type="project" value="InterPro"/>
</dbReference>
<dbReference type="InterPro" id="IPR017437">
    <property type="entry name" value="ATP-NAD_kinase_PpnK-typ_C"/>
</dbReference>
<reference evidence="1" key="1">
    <citation type="submission" date="2022-08" db="EMBL/GenBank/DDBJ databases">
        <authorList>
            <person name="Gutierrez-Valencia J."/>
        </authorList>
    </citation>
    <scope>NUCLEOTIDE SEQUENCE</scope>
</reference>
<protein>
    <recommendedName>
        <fullName evidence="3">NAD(+) kinase</fullName>
    </recommendedName>
</protein>
<comment type="caution">
    <text evidence="1">The sequence shown here is derived from an EMBL/GenBank/DDBJ whole genome shotgun (WGS) entry which is preliminary data.</text>
</comment>
<keyword evidence="2" id="KW-1185">Reference proteome</keyword>
<gene>
    <name evidence="1" type="ORF">LITE_LOCUS30419</name>
</gene>
<proteinExistence type="predicted"/>